<dbReference type="GO" id="GO:0008574">
    <property type="term" value="F:plus-end-directed microtubule motor activity"/>
    <property type="evidence" value="ECO:0007669"/>
    <property type="project" value="TreeGrafter"/>
</dbReference>
<dbReference type="GO" id="GO:0005524">
    <property type="term" value="F:ATP binding"/>
    <property type="evidence" value="ECO:0007669"/>
    <property type="project" value="UniProtKB-UniRule"/>
</dbReference>
<dbReference type="InterPro" id="IPR027417">
    <property type="entry name" value="P-loop_NTPase"/>
</dbReference>
<evidence type="ECO:0000256" key="4">
    <source>
        <dbReference type="ARBA" id="ARBA00022741"/>
    </source>
</evidence>
<evidence type="ECO:0000313" key="13">
    <source>
        <dbReference type="Ensembl" id="ENSACOP00000001424.1"/>
    </source>
</evidence>
<evidence type="ECO:0000259" key="12">
    <source>
        <dbReference type="PROSITE" id="PS50067"/>
    </source>
</evidence>
<sequence length="1459" mass="168221">GHIQVCLRIRPFTLLERENEFQDCVSLEDSTSIILKAPKNSLIQLSEKNAGQMMQKFTFSRVFGPETSQEEFFEGAMRQPVQDFLDGYNRLVFTYGVTNAGKTYTFQGTEDDVGILPRTMDVLFKSIQGKLYTSMDLKPHRCKDYIKLTKDQVREEIAIKNSILLCTCLSSSMLPYLEELLKDSEQSSPSVKNYVKFSVWVSFFEIYNECFYDLLIPVSNDKKRRTLRLAQDIKGCSYVKGLQWVQISDSKEAFRLLKLGLKQQSIASTKLNAYSSRSHSIFTVKVLKIEDSGAPQVIRVNELSLCDLAGSERCTKTRNEGDRLKESGNINTSLLILGKCINALKNCQQSKLQQHIPFRESKLTHYFQGFFSGKGKIYMIVNISQCASAYDETLNVLKFSAIAQKVFVMDGSILPQVQSFGQKSAKESSLLDTKMLIPRKRTTILWDRSLEDVIEDDDEEQHMSREEAAQKHEANQVCIGKEDYMVCAMMNLIEDLKKKFIAEKNNKLLLELKIREEVAQEFTQFFAKRERDFKECLSQERERLEENSERRLEIFKELVNGYTKSTDEGNKDRPSSEQAGPLRAECVKTNTSENLAELLALRERTETLEGQLASLEEKNKKEFSEQIADLHLKLSASEERASGLNEELQQCQADYQEIASELDKQKAINREQEEKIIQLNNEVESTKQNLIDKLSQIKTVLSKVDELYKCHSLAESYAMDIDLVNLKASLDFQKDEPERAKVSSVCMQCQTASTEDQRWEGSFHSSVESIWEECKNIIKVSSQKSQQIQELLQQVEGLKKGLDDSENRNNQLKIKLNEITNQDHQSLKEKQLMSQLEEQIQRKTQDFEKQAAEDCRVIAQFEEEVATYKIKIRELECLLEAFKAKDDSIEKLEVVLKEKESIILNLETNTLALEEKCANSDLTIKELNDKEVNLTEEIVELTSSLENMKRCLQEKEKNENEQIQSIELLRKDLSESSALVRSLKEDLQRKKEDYTDLKEKFSDAKKQIQQVQEEVGTMRSEEKSLRNKVNELQKIKNQLSEELEIKQRTILQLKKVVILVDLCAKEKIIEDMRMTLEEQEQTQMEQEVVIEDKLEEMNRLVLGNLWKGSREENEAKYQTDRKKWLEEKMTLIHQIKEAEILRNTEMRKFEEERKHHVKQQAEIERLAAAQLVEKDNSLQKWREERDKLVEALEVQLKTLASNSTQKDKEIAELKQAALKDLGKVLSLFYFKACFLKMFLCLQDHSRIVLDSSEVSTENGRTSRFPKPEMEIQFTPLQPSKMEVKHQGSTIPVTVKMLKPRKKRKSEEMDEDFVKSENKKNVKPAMTNSPSTSNKKMLRKPYALRKQESTSSKNSAKKKDGTLQKIGDFFQSSPAIIQSKAKKLIATISSPNSAGPESVKENELKPKRAKRKLYSADISCPLDIPASSVSDYRLLIAEQKKLRSLEVREKVTDQIPGKQR</sequence>
<evidence type="ECO:0000256" key="11">
    <source>
        <dbReference type="SAM" id="MobiDB-lite"/>
    </source>
</evidence>
<accession>A0A8B9IS53</accession>
<protein>
    <submittedName>
        <fullName evidence="13">Kinesin family member 20B</fullName>
    </submittedName>
</protein>
<dbReference type="GO" id="GO:0051231">
    <property type="term" value="P:spindle elongation"/>
    <property type="evidence" value="ECO:0007669"/>
    <property type="project" value="TreeGrafter"/>
</dbReference>
<reference evidence="13" key="2">
    <citation type="submission" date="2025-09" db="UniProtKB">
        <authorList>
            <consortium name="Ensembl"/>
        </authorList>
    </citation>
    <scope>IDENTIFICATION</scope>
</reference>
<keyword evidence="7 9" id="KW-0505">Motor protein</keyword>
<evidence type="ECO:0000256" key="6">
    <source>
        <dbReference type="ARBA" id="ARBA00023054"/>
    </source>
</evidence>
<keyword evidence="4 9" id="KW-0547">Nucleotide-binding</keyword>
<evidence type="ECO:0000256" key="5">
    <source>
        <dbReference type="ARBA" id="ARBA00022840"/>
    </source>
</evidence>
<dbReference type="PANTHER" id="PTHR47970">
    <property type="entry name" value="KINESIN-LIKE PROTEIN KIF11"/>
    <property type="match status" value="1"/>
</dbReference>
<comment type="similarity">
    <text evidence="9">Belongs to the TRAFAC class myosin-kinesin ATPase superfamily. Kinesin family.</text>
</comment>
<dbReference type="CDD" id="cd01368">
    <property type="entry name" value="KISc_KIF23_like"/>
    <property type="match status" value="1"/>
</dbReference>
<keyword evidence="5 9" id="KW-0067">ATP-binding</keyword>
<dbReference type="InterPro" id="IPR001752">
    <property type="entry name" value="Kinesin_motor_dom"/>
</dbReference>
<keyword evidence="2" id="KW-0963">Cytoplasm</keyword>
<evidence type="ECO:0000256" key="1">
    <source>
        <dbReference type="ARBA" id="ARBA00004186"/>
    </source>
</evidence>
<keyword evidence="8" id="KW-0206">Cytoskeleton</keyword>
<keyword evidence="6 10" id="KW-0175">Coiled coil</keyword>
<evidence type="ECO:0000256" key="10">
    <source>
        <dbReference type="SAM" id="Coils"/>
    </source>
</evidence>
<feature type="region of interest" description="Disordered" evidence="11">
    <location>
        <begin position="1387"/>
        <end position="1406"/>
    </location>
</feature>
<feature type="compositionally biased region" description="Polar residues" evidence="11">
    <location>
        <begin position="1325"/>
        <end position="1334"/>
    </location>
</feature>
<feature type="coiled-coil region" evidence="10">
    <location>
        <begin position="788"/>
        <end position="1056"/>
    </location>
</feature>
<organism evidence="13 14">
    <name type="scientific">Amazona collaria</name>
    <name type="common">yellow-billed parrot</name>
    <dbReference type="NCBI Taxonomy" id="241587"/>
    <lineage>
        <taxon>Eukaryota</taxon>
        <taxon>Metazoa</taxon>
        <taxon>Chordata</taxon>
        <taxon>Craniata</taxon>
        <taxon>Vertebrata</taxon>
        <taxon>Euteleostomi</taxon>
        <taxon>Archelosauria</taxon>
        <taxon>Archosauria</taxon>
        <taxon>Dinosauria</taxon>
        <taxon>Saurischia</taxon>
        <taxon>Theropoda</taxon>
        <taxon>Coelurosauria</taxon>
        <taxon>Aves</taxon>
        <taxon>Neognathae</taxon>
        <taxon>Neoaves</taxon>
        <taxon>Telluraves</taxon>
        <taxon>Australaves</taxon>
        <taxon>Psittaciformes</taxon>
        <taxon>Psittacidae</taxon>
        <taxon>Amazona</taxon>
    </lineage>
</organism>
<comment type="subcellular location">
    <subcellularLocation>
        <location evidence="1">Cytoplasm</location>
        <location evidence="1">Cytoskeleton</location>
        <location evidence="1">Spindle</location>
    </subcellularLocation>
</comment>
<dbReference type="SUPFAM" id="SSF52540">
    <property type="entry name" value="P-loop containing nucleoside triphosphate hydrolases"/>
    <property type="match status" value="1"/>
</dbReference>
<dbReference type="PANTHER" id="PTHR47970:SF29">
    <property type="entry name" value="KINESIN FAMILY MEMBER 20B"/>
    <property type="match status" value="1"/>
</dbReference>
<dbReference type="GO" id="GO:0005876">
    <property type="term" value="C:spindle microtubule"/>
    <property type="evidence" value="ECO:0007669"/>
    <property type="project" value="TreeGrafter"/>
</dbReference>
<dbReference type="SMART" id="SM00129">
    <property type="entry name" value="KISc"/>
    <property type="match status" value="1"/>
</dbReference>
<name>A0A8B9IS53_9PSIT</name>
<dbReference type="GO" id="GO:0090307">
    <property type="term" value="P:mitotic spindle assembly"/>
    <property type="evidence" value="ECO:0007669"/>
    <property type="project" value="TreeGrafter"/>
</dbReference>
<reference evidence="13" key="1">
    <citation type="submission" date="2025-08" db="UniProtKB">
        <authorList>
            <consortium name="Ensembl"/>
        </authorList>
    </citation>
    <scope>IDENTIFICATION</scope>
</reference>
<feature type="binding site" evidence="9">
    <location>
        <begin position="96"/>
        <end position="103"/>
    </location>
    <ligand>
        <name>ATP</name>
        <dbReference type="ChEBI" id="CHEBI:30616"/>
    </ligand>
</feature>
<dbReference type="InterPro" id="IPR036961">
    <property type="entry name" value="Kinesin_motor_dom_sf"/>
</dbReference>
<evidence type="ECO:0000313" key="14">
    <source>
        <dbReference type="Proteomes" id="UP000694522"/>
    </source>
</evidence>
<feature type="coiled-coil region" evidence="10">
    <location>
        <begin position="598"/>
        <end position="689"/>
    </location>
</feature>
<dbReference type="PRINTS" id="PR00380">
    <property type="entry name" value="KINESINHEAVY"/>
</dbReference>
<feature type="coiled-coil region" evidence="10">
    <location>
        <begin position="1171"/>
        <end position="1198"/>
    </location>
</feature>
<feature type="region of interest" description="Disordered" evidence="11">
    <location>
        <begin position="1298"/>
        <end position="1359"/>
    </location>
</feature>
<dbReference type="PROSITE" id="PS50067">
    <property type="entry name" value="KINESIN_MOTOR_2"/>
    <property type="match status" value="1"/>
</dbReference>
<dbReference type="Ensembl" id="ENSACOT00000001471.1">
    <property type="protein sequence ID" value="ENSACOP00000001424.1"/>
    <property type="gene ID" value="ENSACOG00000000971.1"/>
</dbReference>
<dbReference type="GO" id="GO:0007018">
    <property type="term" value="P:microtubule-based movement"/>
    <property type="evidence" value="ECO:0007669"/>
    <property type="project" value="InterPro"/>
</dbReference>
<dbReference type="Pfam" id="PF00225">
    <property type="entry name" value="Kinesin"/>
    <property type="match status" value="1"/>
</dbReference>
<keyword evidence="3" id="KW-0597">Phosphoprotein</keyword>
<keyword evidence="14" id="KW-1185">Reference proteome</keyword>
<evidence type="ECO:0000256" key="3">
    <source>
        <dbReference type="ARBA" id="ARBA00022553"/>
    </source>
</evidence>
<dbReference type="CDD" id="cd21786">
    <property type="entry name" value="RBD_KIF20B"/>
    <property type="match status" value="1"/>
</dbReference>
<dbReference type="Proteomes" id="UP000694522">
    <property type="component" value="Unplaced"/>
</dbReference>
<evidence type="ECO:0000256" key="2">
    <source>
        <dbReference type="ARBA" id="ARBA00022490"/>
    </source>
</evidence>
<dbReference type="Gene3D" id="3.40.850.10">
    <property type="entry name" value="Kinesin motor domain"/>
    <property type="match status" value="1"/>
</dbReference>
<evidence type="ECO:0000256" key="9">
    <source>
        <dbReference type="PROSITE-ProRule" id="PRU00283"/>
    </source>
</evidence>
<proteinExistence type="inferred from homology"/>
<dbReference type="GO" id="GO:0072686">
    <property type="term" value="C:mitotic spindle"/>
    <property type="evidence" value="ECO:0007669"/>
    <property type="project" value="TreeGrafter"/>
</dbReference>
<feature type="domain" description="Kinesin motor" evidence="12">
    <location>
        <begin position="2"/>
        <end position="406"/>
    </location>
</feature>
<evidence type="ECO:0000256" key="7">
    <source>
        <dbReference type="ARBA" id="ARBA00023175"/>
    </source>
</evidence>
<dbReference type="InterPro" id="IPR047149">
    <property type="entry name" value="KIF11-like"/>
</dbReference>
<dbReference type="GO" id="GO:0008017">
    <property type="term" value="F:microtubule binding"/>
    <property type="evidence" value="ECO:0007669"/>
    <property type="project" value="InterPro"/>
</dbReference>
<dbReference type="GO" id="GO:0005634">
    <property type="term" value="C:nucleus"/>
    <property type="evidence" value="ECO:0007669"/>
    <property type="project" value="TreeGrafter"/>
</dbReference>
<evidence type="ECO:0000256" key="8">
    <source>
        <dbReference type="ARBA" id="ARBA00023212"/>
    </source>
</evidence>